<comment type="caution">
    <text evidence="1">The sequence shown here is derived from an EMBL/GenBank/DDBJ whole genome shotgun (WGS) entry which is preliminary data.</text>
</comment>
<proteinExistence type="predicted"/>
<dbReference type="PANTHER" id="PTHR35841:SF1">
    <property type="entry name" value="PHOSPHONATES-BINDING PERIPLASMIC PROTEIN"/>
    <property type="match status" value="1"/>
</dbReference>
<dbReference type="EMBL" id="VINQ01000002">
    <property type="protein sequence ID" value="KAA0920185.1"/>
    <property type="molecule type" value="Genomic_DNA"/>
</dbReference>
<evidence type="ECO:0000313" key="2">
    <source>
        <dbReference type="Proteomes" id="UP000325291"/>
    </source>
</evidence>
<protein>
    <submittedName>
        <fullName evidence="1">PhnD/SsuA/transferrin family substrate-binding protein</fullName>
    </submittedName>
</protein>
<evidence type="ECO:0000313" key="1">
    <source>
        <dbReference type="EMBL" id="KAA0920185.1"/>
    </source>
</evidence>
<accession>A0A5A9ZTX5</accession>
<organism evidence="1 2">
    <name type="scientific">Aquicoccus porphyridii</name>
    <dbReference type="NCBI Taxonomy" id="1852029"/>
    <lineage>
        <taxon>Bacteria</taxon>
        <taxon>Pseudomonadati</taxon>
        <taxon>Pseudomonadota</taxon>
        <taxon>Alphaproteobacteria</taxon>
        <taxon>Rhodobacterales</taxon>
        <taxon>Paracoccaceae</taxon>
        <taxon>Aquicoccus</taxon>
    </lineage>
</organism>
<dbReference type="Proteomes" id="UP000325291">
    <property type="component" value="Unassembled WGS sequence"/>
</dbReference>
<name>A0A5A9ZTX5_9RHOB</name>
<dbReference type="PANTHER" id="PTHR35841">
    <property type="entry name" value="PHOSPHONATES-BINDING PERIPLASMIC PROTEIN"/>
    <property type="match status" value="1"/>
</dbReference>
<gene>
    <name evidence="1" type="ORF">FLO80_03445</name>
</gene>
<dbReference type="AlphaFoldDB" id="A0A5A9ZTX5"/>
<reference evidence="1 2" key="1">
    <citation type="submission" date="2019-07" db="EMBL/GenBank/DDBJ databases">
        <title>Aquicoccus porphyridii gen. nov., sp. nov., isolated from a small marine red alga, Porphyridium marinum.</title>
        <authorList>
            <person name="Liu L."/>
        </authorList>
    </citation>
    <scope>NUCLEOTIDE SEQUENCE [LARGE SCALE GENOMIC DNA]</scope>
    <source>
        <strain evidence="1 2">L1 8-17</strain>
    </source>
</reference>
<keyword evidence="2" id="KW-1185">Reference proteome</keyword>
<dbReference type="SUPFAM" id="SSF53850">
    <property type="entry name" value="Periplasmic binding protein-like II"/>
    <property type="match status" value="1"/>
</dbReference>
<sequence>MIAALPMYDRPETADANDRLWQAIRARLGRGPDHLTRERDLWEIWQAPDLLLAQTCGYPYRARLHDHVTLVGTPDYGLPDCPPGHYCSALVARADDPRQTLGDFDGASFAYNEALSQSGWAAPAAHMAAHGLSFGHLLETGAHRASARAVAEGHADLAALDAVTWALIQRHDSFAHELRAIDRTTPTPGLPLITARGTDPAPLFAATAAAIADLSPGDRDTLLLRGLVAIPAAAYLALPIPAAPAA</sequence>
<dbReference type="RefSeq" id="WP_111363879.1">
    <property type="nucleotide sequence ID" value="NZ_VINQ01000002.1"/>
</dbReference>
<dbReference type="Pfam" id="PF12974">
    <property type="entry name" value="Phosphonate-bd"/>
    <property type="match status" value="1"/>
</dbReference>
<dbReference type="Gene3D" id="3.40.190.10">
    <property type="entry name" value="Periplasmic binding protein-like II"/>
    <property type="match status" value="1"/>
</dbReference>